<dbReference type="InterPro" id="IPR001138">
    <property type="entry name" value="Zn2Cys6_DnaBD"/>
</dbReference>
<dbReference type="InterPro" id="IPR036864">
    <property type="entry name" value="Zn2-C6_fun-type_DNA-bd_sf"/>
</dbReference>
<feature type="compositionally biased region" description="Polar residues" evidence="6">
    <location>
        <begin position="1"/>
        <end position="12"/>
    </location>
</feature>
<accession>G9NBI4</accession>
<dbReference type="Proteomes" id="UP000007115">
    <property type="component" value="Unassembled WGS sequence"/>
</dbReference>
<name>G9NBI4_HYPVG</name>
<dbReference type="RefSeq" id="XP_013950384.1">
    <property type="nucleotide sequence ID" value="XM_014094909.1"/>
</dbReference>
<comment type="subcellular location">
    <subcellularLocation>
        <location evidence="1">Nucleus</location>
    </subcellularLocation>
</comment>
<evidence type="ECO:0000256" key="6">
    <source>
        <dbReference type="SAM" id="MobiDB-lite"/>
    </source>
</evidence>
<sequence length="277" mass="30961">MSTASTENAVSNEESETRRPGGLNRTCEGCRQRKIKCVVSHRPDTDAHKCARCSKFRLDCVFPPPAIRRRRNKNDARIKALERKLQELQDAISETPPQLDLGNFYPDPLSSQYMNASWGPDSQQQPTSLGDSLPSMTLMSTGYPFLTSEDPVSSGLVSFEFAQELFSAFCEDMAPIYPLVLLPAHWTWQNARDTKPALFRAALSVASSNRNPECSKMLFRNAAKYVAEEVAIHGNKSLDLIQALLVLAAWYCPMDNFPKLMFSQYANMAATLALDLK</sequence>
<feature type="domain" description="Zn(2)-C6 fungal-type" evidence="7">
    <location>
        <begin position="26"/>
        <end position="62"/>
    </location>
</feature>
<keyword evidence="9" id="KW-1185">Reference proteome</keyword>
<dbReference type="GO" id="GO:0000976">
    <property type="term" value="F:transcription cis-regulatory region binding"/>
    <property type="evidence" value="ECO:0007669"/>
    <property type="project" value="TreeGrafter"/>
</dbReference>
<dbReference type="CDD" id="cd00067">
    <property type="entry name" value="GAL4"/>
    <property type="match status" value="1"/>
</dbReference>
<dbReference type="InParanoid" id="G9NBI4"/>
<dbReference type="STRING" id="413071.G9NBI4"/>
<comment type="caution">
    <text evidence="8">The sequence shown here is derived from an EMBL/GenBank/DDBJ whole genome shotgun (WGS) entry which is preliminary data.</text>
</comment>
<dbReference type="AlphaFoldDB" id="G9NBI4"/>
<evidence type="ECO:0000256" key="4">
    <source>
        <dbReference type="ARBA" id="ARBA00023163"/>
    </source>
</evidence>
<dbReference type="SMART" id="SM00066">
    <property type="entry name" value="GAL4"/>
    <property type="match status" value="1"/>
</dbReference>
<evidence type="ECO:0000256" key="3">
    <source>
        <dbReference type="ARBA" id="ARBA00023125"/>
    </source>
</evidence>
<dbReference type="GeneID" id="25792138"/>
<keyword evidence="5" id="KW-0539">Nucleus</keyword>
<keyword evidence="2" id="KW-0805">Transcription regulation</keyword>
<dbReference type="OrthoDB" id="3365636at2759"/>
<feature type="region of interest" description="Disordered" evidence="6">
    <location>
        <begin position="1"/>
        <end position="25"/>
    </location>
</feature>
<dbReference type="PANTHER" id="PTHR31845:SF10">
    <property type="entry name" value="ZN(II)2CYS6 TRANSCRIPTION FACTOR (EUROFUNG)"/>
    <property type="match status" value="1"/>
</dbReference>
<dbReference type="CDD" id="cd12148">
    <property type="entry name" value="fungal_TF_MHR"/>
    <property type="match status" value="1"/>
</dbReference>
<dbReference type="PANTHER" id="PTHR31845">
    <property type="entry name" value="FINGER DOMAIN PROTEIN, PUTATIVE-RELATED"/>
    <property type="match status" value="1"/>
</dbReference>
<dbReference type="VEuPathDB" id="FungiDB:TRIVIDRAFT_228115"/>
<evidence type="ECO:0000256" key="5">
    <source>
        <dbReference type="ARBA" id="ARBA00023242"/>
    </source>
</evidence>
<evidence type="ECO:0000256" key="1">
    <source>
        <dbReference type="ARBA" id="ARBA00004123"/>
    </source>
</evidence>
<organism evidence="8 9">
    <name type="scientific">Hypocrea virens (strain Gv29-8 / FGSC 10586)</name>
    <name type="common">Gliocladium virens</name>
    <name type="synonym">Trichoderma virens</name>
    <dbReference type="NCBI Taxonomy" id="413071"/>
    <lineage>
        <taxon>Eukaryota</taxon>
        <taxon>Fungi</taxon>
        <taxon>Dikarya</taxon>
        <taxon>Ascomycota</taxon>
        <taxon>Pezizomycotina</taxon>
        <taxon>Sordariomycetes</taxon>
        <taxon>Hypocreomycetidae</taxon>
        <taxon>Hypocreales</taxon>
        <taxon>Hypocreaceae</taxon>
        <taxon>Trichoderma</taxon>
    </lineage>
</organism>
<reference evidence="8 9" key="1">
    <citation type="journal article" date="2011" name="Genome Biol.">
        <title>Comparative genome sequence analysis underscores mycoparasitism as the ancestral life style of Trichoderma.</title>
        <authorList>
            <person name="Kubicek C.P."/>
            <person name="Herrera-Estrella A."/>
            <person name="Seidl-Seiboth V."/>
            <person name="Martinez D.A."/>
            <person name="Druzhinina I.S."/>
            <person name="Thon M."/>
            <person name="Zeilinger S."/>
            <person name="Casas-Flores S."/>
            <person name="Horwitz B.A."/>
            <person name="Mukherjee P.K."/>
            <person name="Mukherjee M."/>
            <person name="Kredics L."/>
            <person name="Alcaraz L.D."/>
            <person name="Aerts A."/>
            <person name="Antal Z."/>
            <person name="Atanasova L."/>
            <person name="Cervantes-Badillo M.G."/>
            <person name="Challacombe J."/>
            <person name="Chertkov O."/>
            <person name="McCluskey K."/>
            <person name="Coulpier F."/>
            <person name="Deshpande N."/>
            <person name="von Doehren H."/>
            <person name="Ebbole D.J."/>
            <person name="Esquivel-Naranjo E.U."/>
            <person name="Fekete E."/>
            <person name="Flipphi M."/>
            <person name="Glaser F."/>
            <person name="Gomez-Rodriguez E.Y."/>
            <person name="Gruber S."/>
            <person name="Han C."/>
            <person name="Henrissat B."/>
            <person name="Hermosa R."/>
            <person name="Hernandez-Onate M."/>
            <person name="Karaffa L."/>
            <person name="Kosti I."/>
            <person name="Le Crom S."/>
            <person name="Lindquist E."/>
            <person name="Lucas S."/>
            <person name="Luebeck M."/>
            <person name="Luebeck P.S."/>
            <person name="Margeot A."/>
            <person name="Metz B."/>
            <person name="Misra M."/>
            <person name="Nevalainen H."/>
            <person name="Omann M."/>
            <person name="Packer N."/>
            <person name="Perrone G."/>
            <person name="Uresti-Rivera E.E."/>
            <person name="Salamov A."/>
            <person name="Schmoll M."/>
            <person name="Seiboth B."/>
            <person name="Shapiro H."/>
            <person name="Sukno S."/>
            <person name="Tamayo-Ramos J.A."/>
            <person name="Tisch D."/>
            <person name="Wiest A."/>
            <person name="Wilkinson H.H."/>
            <person name="Zhang M."/>
            <person name="Coutinho P.M."/>
            <person name="Kenerley C.M."/>
            <person name="Monte E."/>
            <person name="Baker S.E."/>
            <person name="Grigoriev I.V."/>
        </authorList>
    </citation>
    <scope>NUCLEOTIDE SEQUENCE [LARGE SCALE GENOMIC DNA]</scope>
    <source>
        <strain evidence="9">Gv29-8 / FGSC 10586</strain>
    </source>
</reference>
<proteinExistence type="predicted"/>
<dbReference type="GO" id="GO:0000981">
    <property type="term" value="F:DNA-binding transcription factor activity, RNA polymerase II-specific"/>
    <property type="evidence" value="ECO:0007669"/>
    <property type="project" value="InterPro"/>
</dbReference>
<keyword evidence="4" id="KW-0804">Transcription</keyword>
<evidence type="ECO:0000256" key="2">
    <source>
        <dbReference type="ARBA" id="ARBA00023015"/>
    </source>
</evidence>
<keyword evidence="3" id="KW-0238">DNA-binding</keyword>
<dbReference type="Pfam" id="PF00172">
    <property type="entry name" value="Zn_clus"/>
    <property type="match status" value="1"/>
</dbReference>
<dbReference type="InterPro" id="IPR051089">
    <property type="entry name" value="prtT"/>
</dbReference>
<dbReference type="HOGENOM" id="CLU_1004957_0_0_1"/>
<dbReference type="GO" id="GO:0008270">
    <property type="term" value="F:zinc ion binding"/>
    <property type="evidence" value="ECO:0007669"/>
    <property type="project" value="InterPro"/>
</dbReference>
<protein>
    <recommendedName>
        <fullName evidence="7">Zn(2)-C6 fungal-type domain-containing protein</fullName>
    </recommendedName>
</protein>
<evidence type="ECO:0000313" key="9">
    <source>
        <dbReference type="Proteomes" id="UP000007115"/>
    </source>
</evidence>
<dbReference type="PROSITE" id="PS00463">
    <property type="entry name" value="ZN2_CY6_FUNGAL_1"/>
    <property type="match status" value="1"/>
</dbReference>
<evidence type="ECO:0000259" key="7">
    <source>
        <dbReference type="PROSITE" id="PS50048"/>
    </source>
</evidence>
<dbReference type="Gene3D" id="4.10.240.10">
    <property type="entry name" value="Zn(2)-C6 fungal-type DNA-binding domain"/>
    <property type="match status" value="1"/>
</dbReference>
<dbReference type="GO" id="GO:0005634">
    <property type="term" value="C:nucleus"/>
    <property type="evidence" value="ECO:0007669"/>
    <property type="project" value="UniProtKB-SubCell"/>
</dbReference>
<dbReference type="eggNOG" id="ENOG502T75F">
    <property type="taxonomic scope" value="Eukaryota"/>
</dbReference>
<evidence type="ECO:0000313" key="8">
    <source>
        <dbReference type="EMBL" id="EHK16189.1"/>
    </source>
</evidence>
<gene>
    <name evidence="8" type="ORF">TRIVIDRAFT_228115</name>
</gene>
<dbReference type="PROSITE" id="PS50048">
    <property type="entry name" value="ZN2_CY6_FUNGAL_2"/>
    <property type="match status" value="1"/>
</dbReference>
<dbReference type="EMBL" id="ABDF02000091">
    <property type="protein sequence ID" value="EHK16189.1"/>
    <property type="molecule type" value="Genomic_DNA"/>
</dbReference>
<dbReference type="SUPFAM" id="SSF57701">
    <property type="entry name" value="Zn2/Cys6 DNA-binding domain"/>
    <property type="match status" value="1"/>
</dbReference>